<accession>A0AAX3WHM6</accession>
<organism evidence="1 2">
    <name type="scientific">Methylorubrum extorquens</name>
    <name type="common">Methylobacterium dichloromethanicum</name>
    <name type="synonym">Methylobacterium extorquens</name>
    <dbReference type="NCBI Taxonomy" id="408"/>
    <lineage>
        <taxon>Bacteria</taxon>
        <taxon>Pseudomonadati</taxon>
        <taxon>Pseudomonadota</taxon>
        <taxon>Alphaproteobacteria</taxon>
        <taxon>Hyphomicrobiales</taxon>
        <taxon>Methylobacteriaceae</taxon>
        <taxon>Methylorubrum</taxon>
    </lineage>
</organism>
<evidence type="ECO:0000313" key="2">
    <source>
        <dbReference type="Proteomes" id="UP001223720"/>
    </source>
</evidence>
<sequence length="56" mass="6219">MTRRGAGPRGERLADELHRAERDVSRLPIALEALGALTALERRQVLASFARLHRSA</sequence>
<dbReference type="AlphaFoldDB" id="A0AAX3WHM6"/>
<dbReference type="Proteomes" id="UP001223720">
    <property type="component" value="Chromosome"/>
</dbReference>
<name>A0AAX3WHM6_METEX</name>
<dbReference type="RefSeq" id="WP_283535500.1">
    <property type="nucleotide sequence ID" value="NZ_CP073633.1"/>
</dbReference>
<evidence type="ECO:0000313" key="1">
    <source>
        <dbReference type="EMBL" id="WHQ69539.1"/>
    </source>
</evidence>
<dbReference type="EMBL" id="CP073633">
    <property type="protein sequence ID" value="WHQ69539.1"/>
    <property type="molecule type" value="Genomic_DNA"/>
</dbReference>
<evidence type="ECO:0008006" key="3">
    <source>
        <dbReference type="Google" id="ProtNLM"/>
    </source>
</evidence>
<gene>
    <name evidence="1" type="ORF">KEC54_24915</name>
</gene>
<reference evidence="1" key="1">
    <citation type="journal article" date="2022" name="Biotechnol. Bioprocess Eng.">
        <title>Pan-genome Analysis Reveals Comparative Genomic Features of Central Metabolic Pathways in Methylorubrum extorquens.</title>
        <authorList>
            <person name="Lee G.M."/>
            <person name="Scott-Nevros Z.K."/>
            <person name="Lee S.-M."/>
            <person name="Kim D."/>
        </authorList>
    </citation>
    <scope>NUCLEOTIDE SEQUENCE</scope>
    <source>
        <strain evidence="1">ATCC 55366</strain>
    </source>
</reference>
<proteinExistence type="predicted"/>
<protein>
    <recommendedName>
        <fullName evidence="3">MarR family transcriptional regulator</fullName>
    </recommendedName>
</protein>